<comment type="caution">
    <text evidence="7">Lacks conserved residue(s) required for the propagation of feature annotation.</text>
</comment>
<dbReference type="SUPFAM" id="SSF53223">
    <property type="entry name" value="Aminoacid dehydrogenase-like, N-terminal domain"/>
    <property type="match status" value="1"/>
</dbReference>
<feature type="domain" description="Tetrahydrofolate dehydrogenase/cyclohydrolase NAD(P)-binding" evidence="9">
    <location>
        <begin position="139"/>
        <end position="273"/>
    </location>
</feature>
<comment type="function">
    <text evidence="7">Catalyzes the oxidation of 5,10-methylenetetrahydrofolate to 5,10-methenyltetrahydrofolate and then the hydrolysis of 5,10-methenyltetrahydrofolate to 10-formyltetrahydrofolate.</text>
</comment>
<protein>
    <recommendedName>
        <fullName evidence="7">Bifunctional protein FolD</fullName>
    </recommendedName>
    <domain>
        <recommendedName>
            <fullName evidence="7">Methylenetetrahydrofolate dehydrogenase</fullName>
            <ecNumber evidence="7">1.5.1.5</ecNumber>
        </recommendedName>
    </domain>
    <domain>
        <recommendedName>
            <fullName evidence="7">Methenyltetrahydrofolate cyclohydrolase</fullName>
            <ecNumber evidence="7">3.5.4.9</ecNumber>
        </recommendedName>
    </domain>
</protein>
<dbReference type="Gene3D" id="3.40.50.720">
    <property type="entry name" value="NAD(P)-binding Rossmann-like Domain"/>
    <property type="match status" value="1"/>
</dbReference>
<keyword evidence="7" id="KW-0028">Amino-acid biosynthesis</keyword>
<dbReference type="GO" id="GO:0009086">
    <property type="term" value="P:methionine biosynthetic process"/>
    <property type="evidence" value="ECO:0007669"/>
    <property type="project" value="UniProtKB-KW"/>
</dbReference>
<dbReference type="GO" id="GO:0000105">
    <property type="term" value="P:L-histidine biosynthetic process"/>
    <property type="evidence" value="ECO:0007669"/>
    <property type="project" value="UniProtKB-KW"/>
</dbReference>
<name>A0AAX4NG05_9ARCH</name>
<evidence type="ECO:0000259" key="8">
    <source>
        <dbReference type="Pfam" id="PF00763"/>
    </source>
</evidence>
<evidence type="ECO:0000256" key="6">
    <source>
        <dbReference type="ARBA" id="ARBA00023268"/>
    </source>
</evidence>
<dbReference type="GO" id="GO:0005829">
    <property type="term" value="C:cytosol"/>
    <property type="evidence" value="ECO:0007669"/>
    <property type="project" value="TreeGrafter"/>
</dbReference>
<keyword evidence="7" id="KW-0368">Histidine biosynthesis</keyword>
<dbReference type="EC" id="3.5.4.9" evidence="7"/>
<dbReference type="Pfam" id="PF02882">
    <property type="entry name" value="THF_DHG_CYH_C"/>
    <property type="match status" value="1"/>
</dbReference>
<organism evidence="10 11">
    <name type="scientific">Oxyplasma meridianum</name>
    <dbReference type="NCBI Taxonomy" id="3073602"/>
    <lineage>
        <taxon>Archaea</taxon>
        <taxon>Methanobacteriati</taxon>
        <taxon>Thermoplasmatota</taxon>
        <taxon>Thermoplasmata</taxon>
        <taxon>Thermoplasmatales</taxon>
        <taxon>Thermoplasmataceae</taxon>
        <taxon>Oxyplasma</taxon>
    </lineage>
</organism>
<accession>A0AAX4NG05</accession>
<feature type="binding site" evidence="7">
    <location>
        <begin position="163"/>
        <end position="165"/>
    </location>
    <ligand>
        <name>NADP(+)</name>
        <dbReference type="ChEBI" id="CHEBI:58349"/>
    </ligand>
</feature>
<comment type="catalytic activity">
    <reaction evidence="7">
        <text>(6R)-5,10-methylene-5,6,7,8-tetrahydrofolate + NADP(+) = (6R)-5,10-methenyltetrahydrofolate + NADPH</text>
        <dbReference type="Rhea" id="RHEA:22812"/>
        <dbReference type="ChEBI" id="CHEBI:15636"/>
        <dbReference type="ChEBI" id="CHEBI:57455"/>
        <dbReference type="ChEBI" id="CHEBI:57783"/>
        <dbReference type="ChEBI" id="CHEBI:58349"/>
        <dbReference type="EC" id="1.5.1.5"/>
    </reaction>
</comment>
<evidence type="ECO:0000259" key="9">
    <source>
        <dbReference type="Pfam" id="PF02882"/>
    </source>
</evidence>
<dbReference type="AlphaFoldDB" id="A0AAX4NG05"/>
<dbReference type="InterPro" id="IPR020630">
    <property type="entry name" value="THF_DH/CycHdrlase_cat_dom"/>
</dbReference>
<dbReference type="HAMAP" id="MF_01576">
    <property type="entry name" value="THF_DHG_CYH"/>
    <property type="match status" value="1"/>
</dbReference>
<dbReference type="CDD" id="cd01080">
    <property type="entry name" value="NAD_bind_m-THF_DH_Cyclohyd"/>
    <property type="match status" value="1"/>
</dbReference>
<evidence type="ECO:0000256" key="3">
    <source>
        <dbReference type="ARBA" id="ARBA00022801"/>
    </source>
</evidence>
<dbReference type="Pfam" id="PF00763">
    <property type="entry name" value="THF_DHG_CYH"/>
    <property type="match status" value="1"/>
</dbReference>
<keyword evidence="11" id="KW-1185">Reference proteome</keyword>
<keyword evidence="7" id="KW-0486">Methionine biosynthesis</keyword>
<dbReference type="InterPro" id="IPR000672">
    <property type="entry name" value="THF_DH/CycHdrlase"/>
</dbReference>
<sequence>MTRIINVDEIVKRIKEDLTEGFSEFFSKHGRMPSLVSIIIGDSKEAAVYANAKARSGKRMGVDVSIKNINPSIGQEKIEEEIRKISWDPGVDGIILENPVPKGLDYISLLSCISPLKDVDCMTPYNQGLIAMKSPVVLPATAGAVNQILLENYPEIRDVVIINRSVVVGKPLAMILINRDCTVTVCHSKTLNIREKTKNAEVVVVAVGKENFLGADYVNQSSVVIDVGINSTEDGIRGDANFASLNGFVTAITPVPGGVGKLTSVKIFQNLKHLMDFRK</sequence>
<reference evidence="10 11" key="1">
    <citation type="submission" date="2023-09" db="EMBL/GenBank/DDBJ databases">
        <authorList>
            <person name="Golyshina O.V."/>
            <person name="Lunev E.A."/>
            <person name="Bargiela R."/>
            <person name="Gaines M.C."/>
            <person name="Daum B."/>
            <person name="Bale N.J."/>
            <person name="Koenen M."/>
            <person name="Sinninghe Damst J.S."/>
            <person name="Yakimov M."/>
            <person name="Golyshin P.N."/>
        </authorList>
    </citation>
    <scope>NUCLEOTIDE SEQUENCE [LARGE SCALE GENOMIC DNA]</scope>
    <source>
        <strain evidence="10 11">M1</strain>
    </source>
</reference>
<dbReference type="InterPro" id="IPR020631">
    <property type="entry name" value="THF_DH/CycHdrlase_NAD-bd_dom"/>
</dbReference>
<dbReference type="SUPFAM" id="SSF51735">
    <property type="entry name" value="NAD(P)-binding Rossmann-fold domains"/>
    <property type="match status" value="1"/>
</dbReference>
<proteinExistence type="inferred from homology"/>
<comment type="catalytic activity">
    <reaction evidence="7">
        <text>(6R)-5,10-methenyltetrahydrofolate + H2O = (6R)-10-formyltetrahydrofolate + H(+)</text>
        <dbReference type="Rhea" id="RHEA:23700"/>
        <dbReference type="ChEBI" id="CHEBI:15377"/>
        <dbReference type="ChEBI" id="CHEBI:15378"/>
        <dbReference type="ChEBI" id="CHEBI:57455"/>
        <dbReference type="ChEBI" id="CHEBI:195366"/>
        <dbReference type="EC" id="3.5.4.9"/>
    </reaction>
</comment>
<feature type="domain" description="Tetrahydrofolate dehydrogenase/cyclohydrolase catalytic" evidence="8">
    <location>
        <begin position="5"/>
        <end position="120"/>
    </location>
</feature>
<dbReference type="PANTHER" id="PTHR48099:SF5">
    <property type="entry name" value="C-1-TETRAHYDROFOLATE SYNTHASE, CYTOPLASMIC"/>
    <property type="match status" value="1"/>
</dbReference>
<evidence type="ECO:0000256" key="7">
    <source>
        <dbReference type="HAMAP-Rule" id="MF_01576"/>
    </source>
</evidence>
<dbReference type="GO" id="GO:0004488">
    <property type="term" value="F:methylenetetrahydrofolate dehydrogenase (NADP+) activity"/>
    <property type="evidence" value="ECO:0007669"/>
    <property type="project" value="UniProtKB-UniRule"/>
</dbReference>
<evidence type="ECO:0000313" key="11">
    <source>
        <dbReference type="Proteomes" id="UP001451606"/>
    </source>
</evidence>
<evidence type="ECO:0000256" key="4">
    <source>
        <dbReference type="ARBA" id="ARBA00022857"/>
    </source>
</evidence>
<evidence type="ECO:0000256" key="5">
    <source>
        <dbReference type="ARBA" id="ARBA00023002"/>
    </source>
</evidence>
<dbReference type="GO" id="GO:0006164">
    <property type="term" value="P:purine nucleotide biosynthetic process"/>
    <property type="evidence" value="ECO:0007669"/>
    <property type="project" value="UniProtKB-KW"/>
</dbReference>
<dbReference type="EC" id="1.5.1.5" evidence="7"/>
<evidence type="ECO:0000256" key="2">
    <source>
        <dbReference type="ARBA" id="ARBA00022563"/>
    </source>
</evidence>
<keyword evidence="6 7" id="KW-0511">Multifunctional enzyme</keyword>
<evidence type="ECO:0000256" key="1">
    <source>
        <dbReference type="ARBA" id="ARBA00004777"/>
    </source>
</evidence>
<feature type="binding site" evidence="7">
    <location>
        <position position="229"/>
    </location>
    <ligand>
        <name>NADP(+)</name>
        <dbReference type="ChEBI" id="CHEBI:58349"/>
    </ligand>
</feature>
<comment type="subunit">
    <text evidence="7">Homodimer.</text>
</comment>
<evidence type="ECO:0000313" key="10">
    <source>
        <dbReference type="EMBL" id="WYY00268.1"/>
    </source>
</evidence>
<keyword evidence="4 7" id="KW-0521">NADP</keyword>
<dbReference type="GO" id="GO:0035999">
    <property type="term" value="P:tetrahydrofolate interconversion"/>
    <property type="evidence" value="ECO:0007669"/>
    <property type="project" value="UniProtKB-UniRule"/>
</dbReference>
<gene>
    <name evidence="7" type="primary">folD</name>
    <name evidence="10" type="ORF">OXIME_000833</name>
</gene>
<comment type="similarity">
    <text evidence="7">Belongs to the tetrahydrofolate dehydrogenase/cyclohydrolase family.</text>
</comment>
<keyword evidence="3 7" id="KW-0378">Hydrolase</keyword>
<comment type="pathway">
    <text evidence="1 7">One-carbon metabolism; tetrahydrofolate interconversion.</text>
</comment>
<keyword evidence="5 7" id="KW-0560">Oxidoreductase</keyword>
<dbReference type="GeneID" id="95967566"/>
<keyword evidence="2 7" id="KW-0554">One-carbon metabolism</keyword>
<dbReference type="RefSeq" id="WP_393972213.1">
    <property type="nucleotide sequence ID" value="NZ_CP133772.1"/>
</dbReference>
<dbReference type="KEGG" id="omr:OXIME_000833"/>
<keyword evidence="7" id="KW-0658">Purine biosynthesis</keyword>
<dbReference type="EMBL" id="CP133772">
    <property type="protein sequence ID" value="WYY00268.1"/>
    <property type="molecule type" value="Genomic_DNA"/>
</dbReference>
<dbReference type="PRINTS" id="PR00085">
    <property type="entry name" value="THFDHDRGNASE"/>
</dbReference>
<dbReference type="Proteomes" id="UP001451606">
    <property type="component" value="Chromosome"/>
</dbReference>
<dbReference type="Gene3D" id="3.40.50.10860">
    <property type="entry name" value="Leucine Dehydrogenase, chain A, domain 1"/>
    <property type="match status" value="1"/>
</dbReference>
<dbReference type="PANTHER" id="PTHR48099">
    <property type="entry name" value="C-1-TETRAHYDROFOLATE SYNTHASE, CYTOPLASMIC-RELATED"/>
    <property type="match status" value="1"/>
</dbReference>
<dbReference type="InterPro" id="IPR046346">
    <property type="entry name" value="Aminoacid_DH-like_N_sf"/>
</dbReference>
<dbReference type="GO" id="GO:0004477">
    <property type="term" value="F:methenyltetrahydrofolate cyclohydrolase activity"/>
    <property type="evidence" value="ECO:0007669"/>
    <property type="project" value="UniProtKB-UniRule"/>
</dbReference>
<dbReference type="InterPro" id="IPR036291">
    <property type="entry name" value="NAD(P)-bd_dom_sf"/>
</dbReference>